<proteinExistence type="predicted"/>
<dbReference type="NCBIfam" id="TIGR02459">
    <property type="entry name" value="CbtB"/>
    <property type="match status" value="1"/>
</dbReference>
<feature type="transmembrane region" description="Helical" evidence="1">
    <location>
        <begin position="20"/>
        <end position="42"/>
    </location>
</feature>
<reference evidence="2 3" key="1">
    <citation type="submission" date="2019-01" db="EMBL/GenBank/DDBJ databases">
        <authorList>
            <person name="Chen W.-M."/>
        </authorList>
    </citation>
    <scope>NUCLEOTIDE SEQUENCE [LARGE SCALE GENOMIC DNA]</scope>
    <source>
        <strain evidence="2 3">TER-1</strain>
    </source>
</reference>
<gene>
    <name evidence="2" type="ORF">EOE48_16240</name>
</gene>
<sequence>MVALTRTLSPALAGERLGAVLMAGLLGLGLLFVSGFAPTVALHNAAHDWRHTHNFPCH</sequence>
<keyword evidence="1" id="KW-1133">Transmembrane helix</keyword>
<organism evidence="2 3">
    <name type="scientific">Methylobacterium oryzihabitans</name>
    <dbReference type="NCBI Taxonomy" id="2499852"/>
    <lineage>
        <taxon>Bacteria</taxon>
        <taxon>Pseudomonadati</taxon>
        <taxon>Pseudomonadota</taxon>
        <taxon>Alphaproteobacteria</taxon>
        <taxon>Hyphomicrobiales</taxon>
        <taxon>Methylobacteriaceae</taxon>
        <taxon>Methylobacterium</taxon>
    </lineage>
</organism>
<keyword evidence="1" id="KW-0472">Membrane</keyword>
<accession>A0A3S2YQJ2</accession>
<dbReference type="Pfam" id="PF09489">
    <property type="entry name" value="CbtB"/>
    <property type="match status" value="1"/>
</dbReference>
<dbReference type="Proteomes" id="UP000286997">
    <property type="component" value="Unassembled WGS sequence"/>
</dbReference>
<comment type="caution">
    <text evidence="2">The sequence shown here is derived from an EMBL/GenBank/DDBJ whole genome shotgun (WGS) entry which is preliminary data.</text>
</comment>
<evidence type="ECO:0000313" key="2">
    <source>
        <dbReference type="EMBL" id="RVU16622.1"/>
    </source>
</evidence>
<dbReference type="EMBL" id="SACP01000015">
    <property type="protein sequence ID" value="RVU16622.1"/>
    <property type="molecule type" value="Genomic_DNA"/>
</dbReference>
<evidence type="ECO:0000313" key="3">
    <source>
        <dbReference type="Proteomes" id="UP000286997"/>
    </source>
</evidence>
<name>A0A3S2YQJ2_9HYPH</name>
<dbReference type="InterPro" id="IPR012667">
    <property type="entry name" value="CbtB_put"/>
</dbReference>
<protein>
    <submittedName>
        <fullName evidence="2">CbtB-domain containing protein</fullName>
    </submittedName>
</protein>
<dbReference type="RefSeq" id="WP_127730948.1">
    <property type="nucleotide sequence ID" value="NZ_SACP01000015.1"/>
</dbReference>
<keyword evidence="1" id="KW-0812">Transmembrane</keyword>
<evidence type="ECO:0000256" key="1">
    <source>
        <dbReference type="SAM" id="Phobius"/>
    </source>
</evidence>
<keyword evidence="3" id="KW-1185">Reference proteome</keyword>
<dbReference type="AlphaFoldDB" id="A0A3S2YQJ2"/>